<dbReference type="GeneID" id="11535493"/>
<dbReference type="OrthoDB" id="271862at2759"/>
<dbReference type="AlphaFoldDB" id="G8BUT5"/>
<dbReference type="GO" id="GO:0005737">
    <property type="term" value="C:cytoplasm"/>
    <property type="evidence" value="ECO:0007669"/>
    <property type="project" value="EnsemblFungi"/>
</dbReference>
<feature type="domain" description="K Homology" evidence="1">
    <location>
        <begin position="177"/>
        <end position="253"/>
    </location>
</feature>
<dbReference type="EMBL" id="HE612861">
    <property type="protein sequence ID" value="CCE63517.1"/>
    <property type="molecule type" value="Genomic_DNA"/>
</dbReference>
<dbReference type="RefSeq" id="XP_003685951.1">
    <property type="nucleotide sequence ID" value="XM_003685903.1"/>
</dbReference>
<dbReference type="CDD" id="cd22453">
    <property type="entry name" value="KH-I_MUG60_like"/>
    <property type="match status" value="1"/>
</dbReference>
<accession>G8BUT5</accession>
<keyword evidence="3" id="KW-1185">Reference proteome</keyword>
<feature type="domain" description="K Homology" evidence="1">
    <location>
        <begin position="476"/>
        <end position="556"/>
    </location>
</feature>
<name>G8BUT5_TETPH</name>
<organism evidence="2 3">
    <name type="scientific">Tetrapisispora phaffii (strain ATCC 24235 / CBS 4417 / NBRC 1672 / NRRL Y-8282 / UCD 70-5)</name>
    <name type="common">Yeast</name>
    <name type="synonym">Fabospora phaffii</name>
    <dbReference type="NCBI Taxonomy" id="1071381"/>
    <lineage>
        <taxon>Eukaryota</taxon>
        <taxon>Fungi</taxon>
        <taxon>Dikarya</taxon>
        <taxon>Ascomycota</taxon>
        <taxon>Saccharomycotina</taxon>
        <taxon>Saccharomycetes</taxon>
        <taxon>Saccharomycetales</taxon>
        <taxon>Saccharomycetaceae</taxon>
        <taxon>Tetrapisispora</taxon>
    </lineage>
</organism>
<protein>
    <recommendedName>
        <fullName evidence="1">K Homology domain-containing protein</fullName>
    </recommendedName>
</protein>
<evidence type="ECO:0000313" key="2">
    <source>
        <dbReference type="EMBL" id="CCE63517.1"/>
    </source>
</evidence>
<reference evidence="2 3" key="1">
    <citation type="journal article" date="2011" name="Proc. Natl. Acad. Sci. U.S.A.">
        <title>Evolutionary erosion of yeast sex chromosomes by mating-type switching accidents.</title>
        <authorList>
            <person name="Gordon J.L."/>
            <person name="Armisen D."/>
            <person name="Proux-Wera E."/>
            <person name="Oheigeartaigh S.S."/>
            <person name="Byrne K.P."/>
            <person name="Wolfe K.H."/>
        </authorList>
    </citation>
    <scope>NUCLEOTIDE SEQUENCE [LARGE SCALE GENOMIC DNA]</scope>
    <source>
        <strain evidence="3">ATCC 24235 / CBS 4417 / NBRC 1672 / NRRL Y-8282 / UCD 70-5</strain>
    </source>
</reference>
<sequence>MTLETISAVTIKAYCDIPHLFQTNRLWKDIDPSQFSIKGYDGKILLCLSTDLNANNFKFSHSSYKIENDIVSMPVLNKNVSFQSAAHAAVPLIIDDGVHFSRDDLIEKLKPELIKLAIEFDVEIIVTEKSVYERDETEITNAIIYINIVGLISRVQNCELHTTILVQLVQNKIANTPLFIESLDIESSSLIPFCIGVDMTNIKHLASVYKTDIHIPTLLNDDDMSLFAPQVFFSSRIHSLASEAKHEMSQYIEKLKENIYYRSLTSLSPGKLLYIKTYYQEEIFKLMIKYNTYIKITDDSVKFQSSSNEFLAIVIKLFTTSILHEIVEVQMILDGPFEFTDDNILNELHYSDKSHIVFMRNTSNLSQLVVIGSNSHNVKSTKLNEKHQLLQFLTTVFENEKVNSNLVQLRAIFEIHPDYEEFISGKKNGKLTRIMEGAECLLELKMTENDDNINLFLLTNTYKEFLRSYIQVMDELPAEKSFFIPEVYHRPVIGAGGSLIQTTMRKHNVFIQFSNSFLLPRSEFSHLRYDNVIIRCPTKSESNIIHAKQELNVLAQNYGSTQSKSLVNLSAGQYRYILKTSPEVIGQIEKSKNVYILFPFEQPGSEFLLEIRGTFENSEAAARELIDQAFGGEIIFDLETTIKDENDFYNSVIIPFNRVYNIIITLQKNHVTLTYNKNNSLLEKCIEELEKYFLNNKLKITKREQIKDFIHIPPMELQDMTLAEDLKGTQMYYHNYNKNQYTNRDSVPDEIQNTKSYIQYPYYRYGYGY</sequence>
<dbReference type="GO" id="GO:0003723">
    <property type="term" value="F:RNA binding"/>
    <property type="evidence" value="ECO:0007669"/>
    <property type="project" value="InterPro"/>
</dbReference>
<proteinExistence type="predicted"/>
<dbReference type="KEGG" id="tpf:TPHA_0F00300"/>
<dbReference type="InterPro" id="IPR036612">
    <property type="entry name" value="KH_dom_type_1_sf"/>
</dbReference>
<gene>
    <name evidence="2" type="primary">TPHA0F00300</name>
    <name evidence="2" type="ordered locus">TPHA_0F00300</name>
</gene>
<dbReference type="HOGENOM" id="CLU_020231_0_0_1"/>
<dbReference type="STRING" id="1071381.G8BUT5"/>
<dbReference type="Proteomes" id="UP000005666">
    <property type="component" value="Chromosome 6"/>
</dbReference>
<dbReference type="OMA" id="LIKCPRK"/>
<dbReference type="eggNOG" id="KOG2208">
    <property type="taxonomic scope" value="Eukaryota"/>
</dbReference>
<dbReference type="InterPro" id="IPR004087">
    <property type="entry name" value="KH_dom"/>
</dbReference>
<dbReference type="Gene3D" id="3.30.1370.10">
    <property type="entry name" value="K Homology domain, type 1"/>
    <property type="match status" value="1"/>
</dbReference>
<evidence type="ECO:0000313" key="3">
    <source>
        <dbReference type="Proteomes" id="UP000005666"/>
    </source>
</evidence>
<dbReference type="SUPFAM" id="SSF54791">
    <property type="entry name" value="Eukaryotic type KH-domain (KH-domain type I)"/>
    <property type="match status" value="1"/>
</dbReference>
<evidence type="ECO:0000259" key="1">
    <source>
        <dbReference type="SMART" id="SM00322"/>
    </source>
</evidence>
<dbReference type="SMART" id="SM00322">
    <property type="entry name" value="KH"/>
    <property type="match status" value="2"/>
</dbReference>